<proteinExistence type="predicted"/>
<dbReference type="SUPFAM" id="SSF54427">
    <property type="entry name" value="NTF2-like"/>
    <property type="match status" value="1"/>
</dbReference>
<evidence type="ECO:0000259" key="2">
    <source>
        <dbReference type="Pfam" id="PF14534"/>
    </source>
</evidence>
<feature type="region of interest" description="Disordered" evidence="1">
    <location>
        <begin position="307"/>
        <end position="342"/>
    </location>
</feature>
<dbReference type="EMBL" id="CP019082">
    <property type="protein sequence ID" value="APW59600.1"/>
    <property type="molecule type" value="Genomic_DNA"/>
</dbReference>
<feature type="domain" description="DUF4440" evidence="2">
    <location>
        <begin position="56"/>
        <end position="163"/>
    </location>
</feature>
<dbReference type="AlphaFoldDB" id="A0A1U7CKY3"/>
<dbReference type="InterPro" id="IPR027843">
    <property type="entry name" value="DUF4440"/>
</dbReference>
<dbReference type="KEGG" id="pbor:BSF38_01027"/>
<dbReference type="InterPro" id="IPR032710">
    <property type="entry name" value="NTF2-like_dom_sf"/>
</dbReference>
<gene>
    <name evidence="3" type="ORF">BSF38_01027</name>
</gene>
<protein>
    <recommendedName>
        <fullName evidence="2">DUF4440 domain-containing protein</fullName>
    </recommendedName>
</protein>
<organism evidence="3 4">
    <name type="scientific">Paludisphaera borealis</name>
    <dbReference type="NCBI Taxonomy" id="1387353"/>
    <lineage>
        <taxon>Bacteria</taxon>
        <taxon>Pseudomonadati</taxon>
        <taxon>Planctomycetota</taxon>
        <taxon>Planctomycetia</taxon>
        <taxon>Isosphaerales</taxon>
        <taxon>Isosphaeraceae</taxon>
        <taxon>Paludisphaera</taxon>
    </lineage>
</organism>
<dbReference type="Pfam" id="PF14534">
    <property type="entry name" value="DUF4440"/>
    <property type="match status" value="1"/>
</dbReference>
<dbReference type="InterPro" id="IPR011944">
    <property type="entry name" value="Steroid_delta5-4_isomerase"/>
</dbReference>
<dbReference type="STRING" id="1387353.BSF38_01027"/>
<keyword evidence="4" id="KW-1185">Reference proteome</keyword>
<evidence type="ECO:0000313" key="4">
    <source>
        <dbReference type="Proteomes" id="UP000186309"/>
    </source>
</evidence>
<dbReference type="RefSeq" id="WP_083712705.1">
    <property type="nucleotide sequence ID" value="NZ_CP019082.1"/>
</dbReference>
<reference evidence="4" key="1">
    <citation type="submission" date="2016-12" db="EMBL/GenBank/DDBJ databases">
        <title>Comparative genomics of four Isosphaeraceae planctomycetes: a common pool of plasmids and glycoside hydrolase genes.</title>
        <authorList>
            <person name="Ivanova A."/>
        </authorList>
    </citation>
    <scope>NUCLEOTIDE SEQUENCE [LARGE SCALE GENOMIC DNA]</scope>
    <source>
        <strain evidence="4">PX4</strain>
    </source>
</reference>
<sequence length="342" mass="37723">MSFRKPWITLLLAFLSVPGSPGDPGIRPAHAQDATRTEAAGARGPTPGPTAEEKTILGLDEAFVQAYNNGDAKALAALFAEDAEVVEDDGSHYRGRALVAKSLAETFEANKGAKIAFDVESIRFLTPDAAKEEGRSIVTPVKGPAVSRLYTVLYVRREGRWLIADVREERDPSVPPHERLEELSWLIGDWLDEGDDAVVRVNCRWSEDGNFLIRSFTVKHQGKPALSIIQRIGWDPLAKQLRSWEFDSEGGFGEGRWTRDGDRWIVKHAAVQPEGSTASATNIMTRERPDLVRWVSTDRIVDGRRESDGATYTLVRVPSSPGPKVDDKKATSESPDAPRSPR</sequence>
<dbReference type="Proteomes" id="UP000186309">
    <property type="component" value="Chromosome"/>
</dbReference>
<dbReference type="Gene3D" id="3.10.450.50">
    <property type="match status" value="1"/>
</dbReference>
<name>A0A1U7CKY3_9BACT</name>
<evidence type="ECO:0000313" key="3">
    <source>
        <dbReference type="EMBL" id="APW59600.1"/>
    </source>
</evidence>
<accession>A0A1U7CKY3</accession>
<dbReference type="OrthoDB" id="263788at2"/>
<feature type="region of interest" description="Disordered" evidence="1">
    <location>
        <begin position="23"/>
        <end position="52"/>
    </location>
</feature>
<dbReference type="NCBIfam" id="TIGR02246">
    <property type="entry name" value="SgcJ/EcaC family oxidoreductase"/>
    <property type="match status" value="1"/>
</dbReference>
<evidence type="ECO:0000256" key="1">
    <source>
        <dbReference type="SAM" id="MobiDB-lite"/>
    </source>
</evidence>